<dbReference type="GO" id="GO:0016020">
    <property type="term" value="C:membrane"/>
    <property type="evidence" value="ECO:0007669"/>
    <property type="project" value="UniProtKB-SubCell"/>
</dbReference>
<evidence type="ECO:0000256" key="9">
    <source>
        <dbReference type="ARBA" id="ARBA00022723"/>
    </source>
</evidence>
<evidence type="ECO:0000256" key="11">
    <source>
        <dbReference type="ARBA" id="ARBA00022989"/>
    </source>
</evidence>
<evidence type="ECO:0000256" key="16">
    <source>
        <dbReference type="PIRNR" id="PIRNR000848"/>
    </source>
</evidence>
<evidence type="ECO:0000256" key="4">
    <source>
        <dbReference type="ARBA" id="ARBA00010441"/>
    </source>
</evidence>
<evidence type="ECO:0000256" key="18">
    <source>
        <dbReference type="SAM" id="Phobius"/>
    </source>
</evidence>
<dbReference type="EC" id="2.7.8.11" evidence="5 16"/>
<dbReference type="PIRSF" id="PIRSF000848">
    <property type="entry name" value="CDP_diag_ino_3_P"/>
    <property type="match status" value="1"/>
</dbReference>
<evidence type="ECO:0000313" key="19">
    <source>
        <dbReference type="EMBL" id="KOO30179.1"/>
    </source>
</evidence>
<dbReference type="PANTHER" id="PTHR15362:SF4">
    <property type="entry name" value="CDP-DIACYLGLYCEROL--INOSITOL 3-PHOSPHATIDYLTRANSFERASE"/>
    <property type="match status" value="1"/>
</dbReference>
<dbReference type="PROSITE" id="PS00379">
    <property type="entry name" value="CDP_ALCOHOL_P_TRANSF"/>
    <property type="match status" value="1"/>
</dbReference>
<evidence type="ECO:0000256" key="17">
    <source>
        <dbReference type="RuleBase" id="RU003750"/>
    </source>
</evidence>
<gene>
    <name evidence="19" type="ORF">Ctob_007393</name>
</gene>
<comment type="subcellular location">
    <subcellularLocation>
        <location evidence="3">Membrane</location>
        <topology evidence="3">Multi-pass membrane protein</topology>
    </subcellularLocation>
</comment>
<feature type="transmembrane region" description="Helical" evidence="18">
    <location>
        <begin position="159"/>
        <end position="179"/>
    </location>
</feature>
<accession>A0A0M0JUE2</accession>
<keyword evidence="7 16" id="KW-0808">Transferase</keyword>
<dbReference type="PANTHER" id="PTHR15362">
    <property type="entry name" value="PHOSPHATIDYLINOSITOL SYNTHASE"/>
    <property type="match status" value="1"/>
</dbReference>
<dbReference type="InterPro" id="IPR048254">
    <property type="entry name" value="CDP_ALCOHOL_P_TRANSF_CS"/>
</dbReference>
<dbReference type="OrthoDB" id="10251079at2759"/>
<dbReference type="GO" id="GO:0003881">
    <property type="term" value="F:CDP-diacylglycerol-inositol 3-phosphatidyltransferase activity"/>
    <property type="evidence" value="ECO:0007669"/>
    <property type="project" value="UniProtKB-UniRule"/>
</dbReference>
<dbReference type="GO" id="GO:0005794">
    <property type="term" value="C:Golgi apparatus"/>
    <property type="evidence" value="ECO:0007669"/>
    <property type="project" value="TreeGrafter"/>
</dbReference>
<protein>
    <recommendedName>
        <fullName evidence="5 16">CDP-diacylglycerol--inositol 3-phosphatidyltransferase</fullName>
        <ecNumber evidence="5 16">2.7.8.11</ecNumber>
    </recommendedName>
</protein>
<dbReference type="EMBL" id="JWZX01002271">
    <property type="protein sequence ID" value="KOO30179.1"/>
    <property type="molecule type" value="Genomic_DNA"/>
</dbReference>
<feature type="transmembrane region" description="Helical" evidence="18">
    <location>
        <begin position="6"/>
        <end position="27"/>
    </location>
</feature>
<dbReference type="GO" id="GO:0006661">
    <property type="term" value="P:phosphatidylinositol biosynthetic process"/>
    <property type="evidence" value="ECO:0007669"/>
    <property type="project" value="TreeGrafter"/>
</dbReference>
<keyword evidence="14 16" id="KW-0594">Phospholipid biosynthesis</keyword>
<evidence type="ECO:0000256" key="6">
    <source>
        <dbReference type="ARBA" id="ARBA00022516"/>
    </source>
</evidence>
<comment type="cofactor">
    <cofactor evidence="2">
        <name>Mg(2+)</name>
        <dbReference type="ChEBI" id="CHEBI:18420"/>
    </cofactor>
</comment>
<keyword evidence="13 16" id="KW-0472">Membrane</keyword>
<keyword evidence="12 16" id="KW-0443">Lipid metabolism</keyword>
<dbReference type="AlphaFoldDB" id="A0A0M0JUE2"/>
<evidence type="ECO:0000256" key="2">
    <source>
        <dbReference type="ARBA" id="ARBA00001946"/>
    </source>
</evidence>
<keyword evidence="20" id="KW-1185">Reference proteome</keyword>
<keyword evidence="15 16" id="KW-1208">Phospholipid metabolism</keyword>
<name>A0A0M0JUE2_9EUKA</name>
<comment type="cofactor">
    <cofactor evidence="1">
        <name>Mn(2+)</name>
        <dbReference type="ChEBI" id="CHEBI:29035"/>
    </cofactor>
</comment>
<dbReference type="Proteomes" id="UP000037460">
    <property type="component" value="Unassembled WGS sequence"/>
</dbReference>
<dbReference type="InterPro" id="IPR000462">
    <property type="entry name" value="CDP-OH_P_trans"/>
</dbReference>
<keyword evidence="6 16" id="KW-0444">Lipid biosynthesis</keyword>
<feature type="transmembrane region" description="Helical" evidence="18">
    <location>
        <begin position="88"/>
        <end position="108"/>
    </location>
</feature>
<keyword evidence="9" id="KW-0479">Metal-binding</keyword>
<keyword evidence="8 18" id="KW-0812">Transmembrane</keyword>
<evidence type="ECO:0000256" key="7">
    <source>
        <dbReference type="ARBA" id="ARBA00022679"/>
    </source>
</evidence>
<evidence type="ECO:0000256" key="14">
    <source>
        <dbReference type="ARBA" id="ARBA00023209"/>
    </source>
</evidence>
<evidence type="ECO:0000256" key="10">
    <source>
        <dbReference type="ARBA" id="ARBA00022842"/>
    </source>
</evidence>
<evidence type="ECO:0000256" key="13">
    <source>
        <dbReference type="ARBA" id="ARBA00023136"/>
    </source>
</evidence>
<keyword evidence="11 18" id="KW-1133">Transmembrane helix</keyword>
<evidence type="ECO:0000256" key="8">
    <source>
        <dbReference type="ARBA" id="ARBA00022692"/>
    </source>
</evidence>
<dbReference type="Gene3D" id="1.20.120.1760">
    <property type="match status" value="1"/>
</dbReference>
<evidence type="ECO:0000313" key="20">
    <source>
        <dbReference type="Proteomes" id="UP000037460"/>
    </source>
</evidence>
<evidence type="ECO:0000256" key="12">
    <source>
        <dbReference type="ARBA" id="ARBA00023098"/>
    </source>
</evidence>
<organism evidence="19 20">
    <name type="scientific">Chrysochromulina tobinii</name>
    <dbReference type="NCBI Taxonomy" id="1460289"/>
    <lineage>
        <taxon>Eukaryota</taxon>
        <taxon>Haptista</taxon>
        <taxon>Haptophyta</taxon>
        <taxon>Prymnesiophyceae</taxon>
        <taxon>Prymnesiales</taxon>
        <taxon>Chrysochromulinaceae</taxon>
        <taxon>Chrysochromulina</taxon>
    </lineage>
</organism>
<feature type="transmembrane region" description="Helical" evidence="18">
    <location>
        <begin position="128"/>
        <end position="147"/>
    </location>
</feature>
<proteinExistence type="inferred from homology"/>
<comment type="caution">
    <text evidence="19">The sequence shown here is derived from an EMBL/GenBank/DDBJ whole genome shotgun (WGS) entry which is preliminary data.</text>
</comment>
<dbReference type="InterPro" id="IPR014387">
    <property type="entry name" value="CDP_diag_ino_3_P_euk"/>
</dbReference>
<sequence>MVSVYLYVPNLIGYLRLALAFLGYAYALTDYRVLLGAYSLSQLLDAADGFAARALGQSSTFGAVLDMTTDRASTTCLCIVLGHLYPQYITLFAALVMVDMITHWYHMYASVLSGSDSHKKVTNPILAFYYWKPVLFIECAFTELWYLSLYTLHFTGGPLVLGVPAVKLTLMFCTPFFVFKQVCNLVQGAVACEKLVAYDEAKKKSK</sequence>
<evidence type="ECO:0000256" key="3">
    <source>
        <dbReference type="ARBA" id="ARBA00004141"/>
    </source>
</evidence>
<evidence type="ECO:0000256" key="1">
    <source>
        <dbReference type="ARBA" id="ARBA00001936"/>
    </source>
</evidence>
<comment type="catalytic activity">
    <reaction evidence="16">
        <text>a CDP-1,2-diacyl-sn-glycerol + myo-inositol = a 1,2-diacyl-sn-glycero-3-phospho-(1D-myo-inositol) + CMP + H(+)</text>
        <dbReference type="Rhea" id="RHEA:11580"/>
        <dbReference type="ChEBI" id="CHEBI:15378"/>
        <dbReference type="ChEBI" id="CHEBI:17268"/>
        <dbReference type="ChEBI" id="CHEBI:57880"/>
        <dbReference type="ChEBI" id="CHEBI:58332"/>
        <dbReference type="ChEBI" id="CHEBI:60377"/>
        <dbReference type="EC" id="2.7.8.11"/>
    </reaction>
</comment>
<keyword evidence="10" id="KW-0460">Magnesium</keyword>
<evidence type="ECO:0000256" key="5">
    <source>
        <dbReference type="ARBA" id="ARBA00013212"/>
    </source>
</evidence>
<dbReference type="GO" id="GO:0046872">
    <property type="term" value="F:metal ion binding"/>
    <property type="evidence" value="ECO:0007669"/>
    <property type="project" value="UniProtKB-KW"/>
</dbReference>
<comment type="similarity">
    <text evidence="4 16 17">Belongs to the CDP-alcohol phosphatidyltransferase class-I family.</text>
</comment>
<dbReference type="InterPro" id="IPR043130">
    <property type="entry name" value="CDP-OH_PTrfase_TM_dom"/>
</dbReference>
<reference evidence="20" key="1">
    <citation type="journal article" date="2015" name="PLoS Genet.">
        <title>Genome Sequence and Transcriptome Analyses of Chrysochromulina tobin: Metabolic Tools for Enhanced Algal Fitness in the Prominent Order Prymnesiales (Haptophyceae).</title>
        <authorList>
            <person name="Hovde B.T."/>
            <person name="Deodato C.R."/>
            <person name="Hunsperger H.M."/>
            <person name="Ryken S.A."/>
            <person name="Yost W."/>
            <person name="Jha R.K."/>
            <person name="Patterson J."/>
            <person name="Monnat R.J. Jr."/>
            <person name="Barlow S.B."/>
            <person name="Starkenburg S.R."/>
            <person name="Cattolico R.A."/>
        </authorList>
    </citation>
    <scope>NUCLEOTIDE SEQUENCE</scope>
    <source>
        <strain evidence="20">CCMP291</strain>
    </source>
</reference>
<evidence type="ECO:0000256" key="15">
    <source>
        <dbReference type="ARBA" id="ARBA00023264"/>
    </source>
</evidence>
<dbReference type="Pfam" id="PF01066">
    <property type="entry name" value="CDP-OH_P_transf"/>
    <property type="match status" value="1"/>
</dbReference>